<dbReference type="EMBL" id="QTJW01000013">
    <property type="protein sequence ID" value="RGD69011.1"/>
    <property type="molecule type" value="Genomic_DNA"/>
</dbReference>
<protein>
    <submittedName>
        <fullName evidence="1">DUF4313 domain-containing protein</fullName>
    </submittedName>
</protein>
<dbReference type="AlphaFoldDB" id="A0A3E3DI90"/>
<evidence type="ECO:0000313" key="2">
    <source>
        <dbReference type="Proteomes" id="UP000261023"/>
    </source>
</evidence>
<gene>
    <name evidence="1" type="ORF">DWX31_19775</name>
</gene>
<comment type="caution">
    <text evidence="1">The sequence shown here is derived from an EMBL/GenBank/DDBJ whole genome shotgun (WGS) entry which is preliminary data.</text>
</comment>
<proteinExistence type="predicted"/>
<name>A0A3E3DI90_9FIRM</name>
<evidence type="ECO:0000313" key="1">
    <source>
        <dbReference type="EMBL" id="RGD69011.1"/>
    </source>
</evidence>
<dbReference type="InterPro" id="IPR025462">
    <property type="entry name" value="DUF4313"/>
</dbReference>
<organism evidence="1 2">
    <name type="scientific">Hungatella hathewayi</name>
    <dbReference type="NCBI Taxonomy" id="154046"/>
    <lineage>
        <taxon>Bacteria</taxon>
        <taxon>Bacillati</taxon>
        <taxon>Bacillota</taxon>
        <taxon>Clostridia</taxon>
        <taxon>Lachnospirales</taxon>
        <taxon>Lachnospiraceae</taxon>
        <taxon>Hungatella</taxon>
    </lineage>
</organism>
<accession>A0A3E3DI90</accession>
<reference evidence="1 2" key="1">
    <citation type="submission" date="2018-08" db="EMBL/GenBank/DDBJ databases">
        <title>A genome reference for cultivated species of the human gut microbiota.</title>
        <authorList>
            <person name="Zou Y."/>
            <person name="Xue W."/>
            <person name="Luo G."/>
        </authorList>
    </citation>
    <scope>NUCLEOTIDE SEQUENCE [LARGE SCALE GENOMIC DNA]</scope>
    <source>
        <strain evidence="1 2">AF19-13AC</strain>
    </source>
</reference>
<dbReference type="Pfam" id="PF14190">
    <property type="entry name" value="DUF4313"/>
    <property type="match status" value="1"/>
</dbReference>
<sequence length="146" mass="17137">MRGKEMEEEKKTLGYDWEFGHEELMLEVDAYRYDNRLYIGLTHMEEGYEESFADLTINLAHMPVERNEAYIDAFASKSKLDFIKKHKLGKVLPEMGYSGMESYYKVAFDLKRLEEFDRAGVERYCSINGMAKPEQTKANKKPPKTR</sequence>
<dbReference type="Proteomes" id="UP000261023">
    <property type="component" value="Unassembled WGS sequence"/>
</dbReference>
<dbReference type="OrthoDB" id="2056052at2"/>